<dbReference type="GO" id="GO:0050660">
    <property type="term" value="F:flavin adenine dinucleotide binding"/>
    <property type="evidence" value="ECO:0007669"/>
    <property type="project" value="InterPro"/>
</dbReference>
<keyword evidence="10" id="KW-1185">Reference proteome</keyword>
<dbReference type="InterPro" id="IPR045170">
    <property type="entry name" value="MTOX"/>
</dbReference>
<comment type="catalytic activity">
    <reaction evidence="7">
        <text>sarcosine + O2 + H2O = formaldehyde + glycine + H2O2</text>
        <dbReference type="Rhea" id="RHEA:13313"/>
        <dbReference type="ChEBI" id="CHEBI:15377"/>
        <dbReference type="ChEBI" id="CHEBI:15379"/>
        <dbReference type="ChEBI" id="CHEBI:16240"/>
        <dbReference type="ChEBI" id="CHEBI:16842"/>
        <dbReference type="ChEBI" id="CHEBI:57305"/>
        <dbReference type="ChEBI" id="CHEBI:57433"/>
        <dbReference type="EC" id="1.5.3.1"/>
    </reaction>
</comment>
<protein>
    <recommendedName>
        <fullName evidence="3">sarcosine oxidasee (formaldehyde-forming)</fullName>
        <ecNumber evidence="3">1.5.3.1</ecNumber>
    </recommendedName>
</protein>
<evidence type="ECO:0000256" key="1">
    <source>
        <dbReference type="ARBA" id="ARBA00001974"/>
    </source>
</evidence>
<dbReference type="GO" id="GO:0050031">
    <property type="term" value="F:L-pipecolate oxidase activity"/>
    <property type="evidence" value="ECO:0007669"/>
    <property type="project" value="TreeGrafter"/>
</dbReference>
<dbReference type="Gene3D" id="3.50.50.60">
    <property type="entry name" value="FAD/NAD(P)-binding domain"/>
    <property type="match status" value="1"/>
</dbReference>
<dbReference type="PANTHER" id="PTHR10961">
    <property type="entry name" value="PEROXISOMAL SARCOSINE OXIDASE"/>
    <property type="match status" value="1"/>
</dbReference>
<dbReference type="OrthoDB" id="424974at2759"/>
<evidence type="ECO:0000256" key="6">
    <source>
        <dbReference type="ARBA" id="ARBA00023002"/>
    </source>
</evidence>
<evidence type="ECO:0000313" key="10">
    <source>
        <dbReference type="Proteomes" id="UP000835052"/>
    </source>
</evidence>
<dbReference type="InterPro" id="IPR036188">
    <property type="entry name" value="FAD/NAD-bd_sf"/>
</dbReference>
<evidence type="ECO:0000313" key="9">
    <source>
        <dbReference type="EMBL" id="CAD6196016.1"/>
    </source>
</evidence>
<feature type="domain" description="FAD dependent oxidoreductase" evidence="8">
    <location>
        <begin position="41"/>
        <end position="387"/>
    </location>
</feature>
<comment type="similarity">
    <text evidence="2">Belongs to the MSOX/MTOX family.</text>
</comment>
<dbReference type="EMBL" id="CAJGYM010000065">
    <property type="protein sequence ID" value="CAD6196016.1"/>
    <property type="molecule type" value="Genomic_DNA"/>
</dbReference>
<dbReference type="SUPFAM" id="SSF51905">
    <property type="entry name" value="FAD/NAD(P)-binding domain"/>
    <property type="match status" value="1"/>
</dbReference>
<keyword evidence="6" id="KW-0560">Oxidoreductase</keyword>
<organism evidence="9 10">
    <name type="scientific">Caenorhabditis auriculariae</name>
    <dbReference type="NCBI Taxonomy" id="2777116"/>
    <lineage>
        <taxon>Eukaryota</taxon>
        <taxon>Metazoa</taxon>
        <taxon>Ecdysozoa</taxon>
        <taxon>Nematoda</taxon>
        <taxon>Chromadorea</taxon>
        <taxon>Rhabditida</taxon>
        <taxon>Rhabditina</taxon>
        <taxon>Rhabditomorpha</taxon>
        <taxon>Rhabditoidea</taxon>
        <taxon>Rhabditidae</taxon>
        <taxon>Peloderinae</taxon>
        <taxon>Caenorhabditis</taxon>
    </lineage>
</organism>
<evidence type="ECO:0000256" key="3">
    <source>
        <dbReference type="ARBA" id="ARBA00012769"/>
    </source>
</evidence>
<reference evidence="9" key="1">
    <citation type="submission" date="2020-10" db="EMBL/GenBank/DDBJ databases">
        <authorList>
            <person name="Kikuchi T."/>
        </authorList>
    </citation>
    <scope>NUCLEOTIDE SEQUENCE</scope>
    <source>
        <strain evidence="9">NKZ352</strain>
    </source>
</reference>
<dbReference type="Gene3D" id="3.30.9.10">
    <property type="entry name" value="D-Amino Acid Oxidase, subunit A, domain 2"/>
    <property type="match status" value="1"/>
</dbReference>
<evidence type="ECO:0000259" key="8">
    <source>
        <dbReference type="Pfam" id="PF01266"/>
    </source>
</evidence>
<dbReference type="InterPro" id="IPR006076">
    <property type="entry name" value="FAD-dep_OxRdtase"/>
</dbReference>
<dbReference type="NCBIfam" id="NF008425">
    <property type="entry name" value="PRK11259.1"/>
    <property type="match status" value="1"/>
</dbReference>
<dbReference type="EC" id="1.5.3.1" evidence="3"/>
<evidence type="ECO:0000256" key="4">
    <source>
        <dbReference type="ARBA" id="ARBA00022630"/>
    </source>
</evidence>
<evidence type="ECO:0000256" key="7">
    <source>
        <dbReference type="ARBA" id="ARBA00052742"/>
    </source>
</evidence>
<dbReference type="Pfam" id="PF01266">
    <property type="entry name" value="DAO"/>
    <property type="match status" value="1"/>
</dbReference>
<evidence type="ECO:0000256" key="5">
    <source>
        <dbReference type="ARBA" id="ARBA00022827"/>
    </source>
</evidence>
<dbReference type="GO" id="GO:0033514">
    <property type="term" value="P:L-lysine catabolic process to acetyl-CoA via L-pipecolate"/>
    <property type="evidence" value="ECO:0007669"/>
    <property type="project" value="TreeGrafter"/>
</dbReference>
<dbReference type="PANTHER" id="PTHR10961:SF46">
    <property type="entry name" value="PEROXISOMAL SARCOSINE OXIDASE"/>
    <property type="match status" value="1"/>
</dbReference>
<dbReference type="AlphaFoldDB" id="A0A8S1HK11"/>
<dbReference type="GO" id="GO:0005777">
    <property type="term" value="C:peroxisome"/>
    <property type="evidence" value="ECO:0007669"/>
    <property type="project" value="TreeGrafter"/>
</dbReference>
<sequence>MPEDFLPKNTSTVAYDHITLKTRHPVRSGKLSNRQKMADFDVVVVGAGIFGTCTAYHCQKLGLKTLLLEKYSANHENGSSHGKSRITRYAHTDSAYVPLVDDAYSQIDELEKKRGEQLWKKTGLLWAATGNVVPNISAVLKTHKVDHEVLQGAEIQKRYPQFAFDNEWFGLVDPMGGVILADKQLNAFRDEYLKLGGQFHDNEEVKNYADGPVVRVETQKRTYTAKKAIFTVGVWIKQFFPKAPLKIEPISISVCYWKAKTGECRDMPVFIGQDPKHQTFCFALPATDYPDLIKMAYHTGDPITDYEHPKESDEKYVSIPRDFIQSHIPAVDGSKAARVDKCKYTVSEDDKYVIGPFPGMKNVLVGGCGSGSGFKVAPAIGRALAEMAAGRPTSVDVSAFSFDRFNKKSKI</sequence>
<dbReference type="FunFam" id="3.50.50.60:FF:000189">
    <property type="entry name" value="Monomeric sarcosine oxidase"/>
    <property type="match status" value="1"/>
</dbReference>
<accession>A0A8S1HK11</accession>
<keyword evidence="4" id="KW-0285">Flavoprotein</keyword>
<name>A0A8S1HK11_9PELO</name>
<evidence type="ECO:0000256" key="2">
    <source>
        <dbReference type="ARBA" id="ARBA00010989"/>
    </source>
</evidence>
<comment type="cofactor">
    <cofactor evidence="1">
        <name>FAD</name>
        <dbReference type="ChEBI" id="CHEBI:57692"/>
    </cofactor>
</comment>
<dbReference type="SUPFAM" id="SSF54373">
    <property type="entry name" value="FAD-linked reductases, C-terminal domain"/>
    <property type="match status" value="1"/>
</dbReference>
<proteinExistence type="inferred from homology"/>
<comment type="caution">
    <text evidence="9">The sequence shown here is derived from an EMBL/GenBank/DDBJ whole genome shotgun (WGS) entry which is preliminary data.</text>
</comment>
<keyword evidence="5" id="KW-0274">FAD</keyword>
<dbReference type="GO" id="GO:0008115">
    <property type="term" value="F:sarcosine oxidase activity"/>
    <property type="evidence" value="ECO:0007669"/>
    <property type="project" value="UniProtKB-EC"/>
</dbReference>
<gene>
    <name evidence="9" type="ORF">CAUJ_LOCUS11933</name>
</gene>
<dbReference type="Proteomes" id="UP000835052">
    <property type="component" value="Unassembled WGS sequence"/>
</dbReference>